<dbReference type="GeneID" id="20318446"/>
<dbReference type="InterPro" id="IPR036249">
    <property type="entry name" value="Thioredoxin-like_sf"/>
</dbReference>
<dbReference type="SFLD" id="SFLDG01205">
    <property type="entry name" value="AMPS.1"/>
    <property type="match status" value="1"/>
</dbReference>
<feature type="domain" description="GST N-terminal" evidence="8">
    <location>
        <begin position="35"/>
        <end position="117"/>
    </location>
</feature>
<comment type="subunit">
    <text evidence="4">Homodimer.</text>
</comment>
<reference evidence="10 11" key="1">
    <citation type="submission" date="2013-11" db="EMBL/GenBank/DDBJ databases">
        <title>Opisthorchis viverrini - life in the bile duct.</title>
        <authorList>
            <person name="Young N.D."/>
            <person name="Nagarajan N."/>
            <person name="Lin S.J."/>
            <person name="Korhonen P.K."/>
            <person name="Jex A.R."/>
            <person name="Hall R.S."/>
            <person name="Safavi-Hemami H."/>
            <person name="Kaewkong W."/>
            <person name="Bertrand D."/>
            <person name="Gao S."/>
            <person name="Seet Q."/>
            <person name="Wongkham S."/>
            <person name="Teh B.T."/>
            <person name="Wongkham C."/>
            <person name="Intapan P.M."/>
            <person name="Maleewong W."/>
            <person name="Yang X."/>
            <person name="Hu M."/>
            <person name="Wang Z."/>
            <person name="Hofmann A."/>
            <person name="Sternberg P.W."/>
            <person name="Tan P."/>
            <person name="Wang J."/>
            <person name="Gasser R.B."/>
        </authorList>
    </citation>
    <scope>NUCLEOTIDE SEQUENCE [LARGE SCALE GENOMIC DNA]</scope>
</reference>
<dbReference type="PROSITE" id="PS50405">
    <property type="entry name" value="GST_CTER"/>
    <property type="match status" value="1"/>
</dbReference>
<dbReference type="Pfam" id="PF14497">
    <property type="entry name" value="GST_C_3"/>
    <property type="match status" value="1"/>
</dbReference>
<evidence type="ECO:0000313" key="10">
    <source>
        <dbReference type="EMBL" id="KER29080.1"/>
    </source>
</evidence>
<evidence type="ECO:0000256" key="6">
    <source>
        <dbReference type="ARBA" id="ARBA00022679"/>
    </source>
</evidence>
<dbReference type="AlphaFoldDB" id="A0A075A0L0"/>
<comment type="catalytic activity">
    <reaction evidence="7">
        <text>RX + glutathione = an S-substituted glutathione + a halide anion + H(+)</text>
        <dbReference type="Rhea" id="RHEA:16437"/>
        <dbReference type="ChEBI" id="CHEBI:15378"/>
        <dbReference type="ChEBI" id="CHEBI:16042"/>
        <dbReference type="ChEBI" id="CHEBI:17792"/>
        <dbReference type="ChEBI" id="CHEBI:57925"/>
        <dbReference type="ChEBI" id="CHEBI:90779"/>
        <dbReference type="EC" id="2.5.1.18"/>
    </reaction>
</comment>
<evidence type="ECO:0000256" key="3">
    <source>
        <dbReference type="ARBA" id="ARBA00005861"/>
    </source>
</evidence>
<feature type="domain" description="GST C-terminal" evidence="9">
    <location>
        <begin position="119"/>
        <end position="237"/>
    </location>
</feature>
<dbReference type="STRING" id="6198.A0A075A0L0"/>
<sequence>MKSFPRRGWLFVFFNCVVNLSRNRNYIPAPREPEMAPVLCYWKVRGLAQPIRLLLEYVGDSYEEHSYGRCDREKWQNDKHNLGLELPNLPYYKDGDFSLTQSLAILRYIADKHNMIGNTPEERAKISMIEGGLVDLRAGVSRIAYQENFEQLKIPYLQQLPTTLRMWSQFLGKNSYLHGSTPTHLDFMFYEALDVIRYMDPTSVEAFPNLVQFIHRIEALPNIKAFMESDRFIKWPLNGWSAYFGGGDAPSK</sequence>
<dbReference type="EMBL" id="KL596686">
    <property type="protein sequence ID" value="KER29080.1"/>
    <property type="molecule type" value="Genomic_DNA"/>
</dbReference>
<organism evidence="10 11">
    <name type="scientific">Opisthorchis viverrini</name>
    <name type="common">Southeast Asian liver fluke</name>
    <dbReference type="NCBI Taxonomy" id="6198"/>
    <lineage>
        <taxon>Eukaryota</taxon>
        <taxon>Metazoa</taxon>
        <taxon>Spiralia</taxon>
        <taxon>Lophotrochozoa</taxon>
        <taxon>Platyhelminthes</taxon>
        <taxon>Trematoda</taxon>
        <taxon>Digenea</taxon>
        <taxon>Opisthorchiida</taxon>
        <taxon>Opisthorchiata</taxon>
        <taxon>Opisthorchiidae</taxon>
        <taxon>Opisthorchis</taxon>
    </lineage>
</organism>
<dbReference type="FunFam" id="1.20.1050.10:FF:000003">
    <property type="entry name" value="Glutathione S-transferase 2"/>
    <property type="match status" value="1"/>
</dbReference>
<keyword evidence="6" id="KW-0808">Transferase</keyword>
<dbReference type="SUPFAM" id="SSF52833">
    <property type="entry name" value="Thioredoxin-like"/>
    <property type="match status" value="1"/>
</dbReference>
<dbReference type="GO" id="GO:0004364">
    <property type="term" value="F:glutathione transferase activity"/>
    <property type="evidence" value="ECO:0007669"/>
    <property type="project" value="UniProtKB-EC"/>
</dbReference>
<dbReference type="PANTHER" id="PTHR11571:SF222">
    <property type="entry name" value="GLUTATHIONE TRANSFERASE"/>
    <property type="match status" value="1"/>
</dbReference>
<dbReference type="SFLD" id="SFLDS00019">
    <property type="entry name" value="Glutathione_Transferase_(cytos"/>
    <property type="match status" value="1"/>
</dbReference>
<dbReference type="PANTHER" id="PTHR11571">
    <property type="entry name" value="GLUTATHIONE S-TRANSFERASE"/>
    <property type="match status" value="1"/>
</dbReference>
<proteinExistence type="inferred from homology"/>
<dbReference type="Pfam" id="PF02798">
    <property type="entry name" value="GST_N"/>
    <property type="match status" value="1"/>
</dbReference>
<comment type="function">
    <text evidence="2">Conjugation of reduced glutathione to a wide number of exogenous and endogenous hydrophobic electrophiles.</text>
</comment>
<evidence type="ECO:0000259" key="8">
    <source>
        <dbReference type="PROSITE" id="PS50404"/>
    </source>
</evidence>
<dbReference type="InterPro" id="IPR040079">
    <property type="entry name" value="Glutathione_S-Trfase"/>
</dbReference>
<dbReference type="GO" id="GO:0006749">
    <property type="term" value="P:glutathione metabolic process"/>
    <property type="evidence" value="ECO:0007669"/>
    <property type="project" value="TreeGrafter"/>
</dbReference>
<name>A0A075A0L0_OPIVI</name>
<accession>A0A075A0L0</accession>
<dbReference type="RefSeq" id="XP_009167217.1">
    <property type="nucleotide sequence ID" value="XM_009168953.1"/>
</dbReference>
<dbReference type="CDD" id="cd03075">
    <property type="entry name" value="GST_N_Mu"/>
    <property type="match status" value="1"/>
</dbReference>
<dbReference type="KEGG" id="ovi:T265_04264"/>
<dbReference type="PROSITE" id="PS50404">
    <property type="entry name" value="GST_NTER"/>
    <property type="match status" value="1"/>
</dbReference>
<evidence type="ECO:0000256" key="4">
    <source>
        <dbReference type="ARBA" id="ARBA00011738"/>
    </source>
</evidence>
<dbReference type="InterPro" id="IPR004046">
    <property type="entry name" value="GST_C"/>
</dbReference>
<comment type="similarity">
    <text evidence="3">Belongs to the GST superfamily. Mu family.</text>
</comment>
<dbReference type="InterPro" id="IPR010987">
    <property type="entry name" value="Glutathione-S-Trfase_C-like"/>
</dbReference>
<evidence type="ECO:0000256" key="5">
    <source>
        <dbReference type="ARBA" id="ARBA00012452"/>
    </source>
</evidence>
<evidence type="ECO:0000259" key="9">
    <source>
        <dbReference type="PROSITE" id="PS50405"/>
    </source>
</evidence>
<dbReference type="SFLD" id="SFLDG00363">
    <property type="entry name" value="AMPS_(cytGST):_Alpha-__Mu-__Pi"/>
    <property type="match status" value="1"/>
</dbReference>
<dbReference type="CDD" id="cd03209">
    <property type="entry name" value="GST_C_Mu"/>
    <property type="match status" value="1"/>
</dbReference>
<evidence type="ECO:0000256" key="1">
    <source>
        <dbReference type="ARBA" id="ARBA00002446"/>
    </source>
</evidence>
<dbReference type="Gene3D" id="1.20.1050.130">
    <property type="match status" value="1"/>
</dbReference>
<dbReference type="InterPro" id="IPR036282">
    <property type="entry name" value="Glutathione-S-Trfase_C_sf"/>
</dbReference>
<protein>
    <recommendedName>
        <fullName evidence="5">glutathione transferase</fullName>
        <ecNumber evidence="5">2.5.1.18</ecNumber>
    </recommendedName>
</protein>
<evidence type="ECO:0000256" key="7">
    <source>
        <dbReference type="ARBA" id="ARBA00047960"/>
    </source>
</evidence>
<dbReference type="InterPro" id="IPR004045">
    <property type="entry name" value="Glutathione_S-Trfase_N"/>
</dbReference>
<keyword evidence="11" id="KW-1185">Reference proteome</keyword>
<dbReference type="CTD" id="20318446"/>
<dbReference type="InterPro" id="IPR050213">
    <property type="entry name" value="GST_superfamily"/>
</dbReference>
<evidence type="ECO:0000313" key="11">
    <source>
        <dbReference type="Proteomes" id="UP000054324"/>
    </source>
</evidence>
<dbReference type="SUPFAM" id="SSF47616">
    <property type="entry name" value="GST C-terminal domain-like"/>
    <property type="match status" value="1"/>
</dbReference>
<comment type="function">
    <text evidence="1">GST isoenzymes appear to play a central role in the parasite detoxification system. Other functions are also suspected including a role in increasing the solubility of haematin in the parasite gut.</text>
</comment>
<gene>
    <name evidence="10" type="ORF">T265_04264</name>
</gene>
<evidence type="ECO:0000256" key="2">
    <source>
        <dbReference type="ARBA" id="ARBA00003701"/>
    </source>
</evidence>
<dbReference type="Proteomes" id="UP000054324">
    <property type="component" value="Unassembled WGS sequence"/>
</dbReference>
<dbReference type="OrthoDB" id="4951845at2759"/>
<dbReference type="EC" id="2.5.1.18" evidence="5"/>